<feature type="signal peptide" evidence="2">
    <location>
        <begin position="1"/>
        <end position="19"/>
    </location>
</feature>
<evidence type="ECO:0008006" key="5">
    <source>
        <dbReference type="Google" id="ProtNLM"/>
    </source>
</evidence>
<feature type="transmembrane region" description="Helical" evidence="1">
    <location>
        <begin position="724"/>
        <end position="746"/>
    </location>
</feature>
<evidence type="ECO:0000256" key="1">
    <source>
        <dbReference type="SAM" id="Phobius"/>
    </source>
</evidence>
<keyword evidence="1" id="KW-0812">Transmembrane</keyword>
<evidence type="ECO:0000313" key="4">
    <source>
        <dbReference type="Proteomes" id="UP001470230"/>
    </source>
</evidence>
<evidence type="ECO:0000256" key="2">
    <source>
        <dbReference type="SAM" id="SignalP"/>
    </source>
</evidence>
<comment type="caution">
    <text evidence="3">The sequence shown here is derived from an EMBL/GenBank/DDBJ whole genome shotgun (WGS) entry which is preliminary data.</text>
</comment>
<dbReference type="Pfam" id="PF13306">
    <property type="entry name" value="LRR_5"/>
    <property type="match status" value="4"/>
</dbReference>
<dbReference type="Proteomes" id="UP001470230">
    <property type="component" value="Unassembled WGS sequence"/>
</dbReference>
<dbReference type="EMBL" id="JAPFFF010000015">
    <property type="protein sequence ID" value="KAK8866211.1"/>
    <property type="molecule type" value="Genomic_DNA"/>
</dbReference>
<keyword evidence="2" id="KW-0732">Signal</keyword>
<dbReference type="SUPFAM" id="SSF52058">
    <property type="entry name" value="L domain-like"/>
    <property type="match status" value="2"/>
</dbReference>
<dbReference type="PANTHER" id="PTHR45661">
    <property type="entry name" value="SURFACE ANTIGEN"/>
    <property type="match status" value="1"/>
</dbReference>
<organism evidence="3 4">
    <name type="scientific">Tritrichomonas musculus</name>
    <dbReference type="NCBI Taxonomy" id="1915356"/>
    <lineage>
        <taxon>Eukaryota</taxon>
        <taxon>Metamonada</taxon>
        <taxon>Parabasalia</taxon>
        <taxon>Tritrichomonadida</taxon>
        <taxon>Tritrichomonadidae</taxon>
        <taxon>Tritrichomonas</taxon>
    </lineage>
</organism>
<sequence length="762" mass="84277">MMLFFFLQLSLQFFISINGRFPVDATSIAAAAAQIGLKNTDITKIEIAGGIFPQSQFINEAENYSIMNEYPNLESFSTTAGTIENNELPPKAFYHSSIKSVSISSLVKVGKSAFYNCTSLESFTSESLETVGINAFRFCHNLTSLSFPNLKKIDNYGFMNCSQLSSISIPNVEYIGSNAFQRNFKLVSLEVPKCTFVGTEAFRQTKLTSITLSPNLNFLGEGAFYNVSTLTGDLTFNELTVLKASTFQSCSSLKSVTIPKVTQIGDHCFAECTSLTTVNAPLATVIGYNAFSKSGIVTVTIPNVETLKSFSFYNSTINSFSASELTDLGRHSFRDCTSLTTVSIPKITDIKYSTFSNCSKLTTLTVGKLKSIASFAFRSCPLESLDLTEVTIIGNFSLYGCPFETVEAPLVTQLGESALAYSPNLVSVNMPKLEYINNSCFAYSEKFNMDINYPDLKYVGDYAFTHTKIKSFYSPVLISAGERAFEECHELTTAYIAETCGFIGFSLFFNCNHLINCSLLAPVYLDDRPNILMHSPLQYLRISTRINVLNIPNMPNSHKLIVSKTNNTCPQPADGKWKMQSGTTEVDYDAFKWCGKIKELTITDTLQTIHERGFKEMTNLEIVRWFNVDSSKLEVIEAEAFSSCTKLSNFTIPFKVNKVGENIFKDDSALKTIYVHPSFPLSQYEANLKQGNNAAITVLDSLKLLNEANHEIKENTQTKKSSPFIVAAVAVVAVIGLAISVAIVSFKKLKAQEIIEENEPIL</sequence>
<keyword evidence="1" id="KW-1133">Transmembrane helix</keyword>
<feature type="chain" id="PRO_5046498741" description="Surface antigen BspA-like" evidence="2">
    <location>
        <begin position="20"/>
        <end position="762"/>
    </location>
</feature>
<dbReference type="InterPro" id="IPR026906">
    <property type="entry name" value="LRR_5"/>
</dbReference>
<accession>A0ABR2IMP5</accession>
<name>A0ABR2IMP5_9EUKA</name>
<reference evidence="3 4" key="1">
    <citation type="submission" date="2024-04" db="EMBL/GenBank/DDBJ databases">
        <title>Tritrichomonas musculus Genome.</title>
        <authorList>
            <person name="Alves-Ferreira E."/>
            <person name="Grigg M."/>
            <person name="Lorenzi H."/>
            <person name="Galac M."/>
        </authorList>
    </citation>
    <scope>NUCLEOTIDE SEQUENCE [LARGE SCALE GENOMIC DNA]</scope>
    <source>
        <strain evidence="3 4">EAF2021</strain>
    </source>
</reference>
<evidence type="ECO:0000313" key="3">
    <source>
        <dbReference type="EMBL" id="KAK8866211.1"/>
    </source>
</evidence>
<dbReference type="Gene3D" id="3.80.10.10">
    <property type="entry name" value="Ribonuclease Inhibitor"/>
    <property type="match status" value="6"/>
</dbReference>
<dbReference type="PANTHER" id="PTHR45661:SF3">
    <property type="entry name" value="IG-LIKE DOMAIN-CONTAINING PROTEIN"/>
    <property type="match status" value="1"/>
</dbReference>
<keyword evidence="4" id="KW-1185">Reference proteome</keyword>
<dbReference type="InterPro" id="IPR032675">
    <property type="entry name" value="LRR_dom_sf"/>
</dbReference>
<protein>
    <recommendedName>
        <fullName evidence="5">Surface antigen BspA-like</fullName>
    </recommendedName>
</protein>
<dbReference type="Gene3D" id="3.40.50.12480">
    <property type="match status" value="1"/>
</dbReference>
<gene>
    <name evidence="3" type="ORF">M9Y10_009170</name>
</gene>
<dbReference type="InterPro" id="IPR053139">
    <property type="entry name" value="Surface_bspA-like"/>
</dbReference>
<keyword evidence="1" id="KW-0472">Membrane</keyword>
<proteinExistence type="predicted"/>